<reference evidence="1" key="1">
    <citation type="submission" date="2023-06" db="EMBL/GenBank/DDBJ databases">
        <authorList>
            <person name="Kurt Z."/>
        </authorList>
    </citation>
    <scope>NUCLEOTIDE SEQUENCE</scope>
</reference>
<reference evidence="2 3" key="2">
    <citation type="submission" date="2024-07" db="EMBL/GenBank/DDBJ databases">
        <authorList>
            <person name="Akdeniz Z."/>
        </authorList>
    </citation>
    <scope>NUCLEOTIDE SEQUENCE [LARGE SCALE GENOMIC DNA]</scope>
</reference>
<evidence type="ECO:0000313" key="2">
    <source>
        <dbReference type="EMBL" id="CAL6090524.1"/>
    </source>
</evidence>
<proteinExistence type="predicted"/>
<name>A0AA86NMP1_9EUKA</name>
<sequence length="129" mass="15060">MNKYQKKLSVYKQLPQILEAISSVRNSSECITCRENNSITLFNKLVNQESGLQPQLEHQLTQSSQSEFYSPDHFNLKFLLGQSKEFILQQQQSLIYLETCVDVNVSNLDKIDRHCTKIKILMEKKQIHN</sequence>
<organism evidence="1">
    <name type="scientific">Hexamita inflata</name>
    <dbReference type="NCBI Taxonomy" id="28002"/>
    <lineage>
        <taxon>Eukaryota</taxon>
        <taxon>Metamonada</taxon>
        <taxon>Diplomonadida</taxon>
        <taxon>Hexamitidae</taxon>
        <taxon>Hexamitinae</taxon>
        <taxon>Hexamita</taxon>
    </lineage>
</organism>
<dbReference type="EMBL" id="CAXDID020000428">
    <property type="protein sequence ID" value="CAL6090524.1"/>
    <property type="molecule type" value="Genomic_DNA"/>
</dbReference>
<accession>A0AA86NMP1</accession>
<evidence type="ECO:0000313" key="1">
    <source>
        <dbReference type="EMBL" id="CAI9922109.1"/>
    </source>
</evidence>
<protein>
    <submittedName>
        <fullName evidence="2">Hypothetical_protein</fullName>
    </submittedName>
</protein>
<evidence type="ECO:0000313" key="3">
    <source>
        <dbReference type="Proteomes" id="UP001642409"/>
    </source>
</evidence>
<dbReference type="AlphaFoldDB" id="A0AA86NMP1"/>
<keyword evidence="3" id="KW-1185">Reference proteome</keyword>
<gene>
    <name evidence="2" type="ORF">HINF_LOCUS65351</name>
    <name evidence="1" type="ORF">HINF_LOCUS9754</name>
</gene>
<comment type="caution">
    <text evidence="1">The sequence shown here is derived from an EMBL/GenBank/DDBJ whole genome shotgun (WGS) entry which is preliminary data.</text>
</comment>
<dbReference type="Proteomes" id="UP001642409">
    <property type="component" value="Unassembled WGS sequence"/>
</dbReference>
<dbReference type="EMBL" id="CATOUU010000245">
    <property type="protein sequence ID" value="CAI9922109.1"/>
    <property type="molecule type" value="Genomic_DNA"/>
</dbReference>